<dbReference type="Pfam" id="PF00005">
    <property type="entry name" value="ABC_tran"/>
    <property type="match status" value="2"/>
</dbReference>
<comment type="similarity">
    <text evidence="2">Belongs to the ABC transporter superfamily.</text>
</comment>
<dbReference type="EMBL" id="UFTT01000002">
    <property type="protein sequence ID" value="SUV66694.1"/>
    <property type="molecule type" value="Genomic_DNA"/>
</dbReference>
<dbReference type="GO" id="GO:0015833">
    <property type="term" value="P:peptide transport"/>
    <property type="evidence" value="ECO:0007669"/>
    <property type="project" value="InterPro"/>
</dbReference>
<dbReference type="Pfam" id="PF08352">
    <property type="entry name" value="oligo_HPY"/>
    <property type="match status" value="1"/>
</dbReference>
<organism evidence="9 10">
    <name type="scientific">Bordetella pertussis</name>
    <dbReference type="NCBI Taxonomy" id="520"/>
    <lineage>
        <taxon>Bacteria</taxon>
        <taxon>Pseudomonadati</taxon>
        <taxon>Pseudomonadota</taxon>
        <taxon>Betaproteobacteria</taxon>
        <taxon>Burkholderiales</taxon>
        <taxon>Alcaligenaceae</taxon>
        <taxon>Bordetella</taxon>
    </lineage>
</organism>
<dbReference type="EC" id="3.6.3.-" evidence="9"/>
<keyword evidence="5" id="KW-0547">Nucleotide-binding</keyword>
<evidence type="ECO:0000256" key="1">
    <source>
        <dbReference type="ARBA" id="ARBA00004417"/>
    </source>
</evidence>
<dbReference type="NCBIfam" id="TIGR01727">
    <property type="entry name" value="oligo_HPY"/>
    <property type="match status" value="2"/>
</dbReference>
<keyword evidence="6 9" id="KW-0067">ATP-binding</keyword>
<dbReference type="InterPro" id="IPR050388">
    <property type="entry name" value="ABC_Ni/Peptide_Import"/>
</dbReference>
<dbReference type="NCBIfam" id="NF008453">
    <property type="entry name" value="PRK11308.1"/>
    <property type="match status" value="2"/>
</dbReference>
<dbReference type="Proteomes" id="UP000255014">
    <property type="component" value="Unassembled WGS sequence"/>
</dbReference>
<evidence type="ECO:0000256" key="5">
    <source>
        <dbReference type="ARBA" id="ARBA00022741"/>
    </source>
</evidence>
<dbReference type="CDD" id="cd03257">
    <property type="entry name" value="ABC_NikE_OppD_transporters"/>
    <property type="match status" value="2"/>
</dbReference>
<sequence>MKDILLDVRGLRTAFHTEAGAWPAVDGVDLVVRRGEIVGLVGESGSGKSVTGFSLLGLIDPPGEVVEGEIRFKGKDLRKLGEEQMRQLRGNRIAMIFQDPLMTLNPVLRIGEQMAEAILTHENVPRAQAMERCREALETVGIPSPDKRLRSFPHEFSGGMRQRVAIAIAMLNKPDLIICDEPTTALDVTIQGQILYRMQEICRQHDTALIWITHDLGVVAELADRVAVMYAGRIVESGPVDAVLDAPRHPYTRGLLESMPAQTQPGARLRQIDGMAPTLSARRGEVLGLVGESGCGKSTLGRVVAGLHRESAGELLYQGRPAAQLRGADRLAYVLGVQMIFQDPQASLNPRQRLRQILAEALKVHKLAPPAEIPARVDRALAEVGLDREYRERYSHQISGGQRQRIGIARALMVEPRFLVCDEPVAALDVSIQAQVINLFMDLREQRGLTYLFISHDLGVVRHISDRVAIMYLGKIVEQASSAEIFALPNHPYTQALMAEVPDVGRRGRVFTPIRGEIPSPLDPPPGCTFHPRCPHAMPRCREQAPVLREIAPGHVSACHLNDTAS</sequence>
<comment type="subcellular location">
    <subcellularLocation>
        <location evidence="1">Cell inner membrane</location>
        <topology evidence="1">Peripheral membrane protein</topology>
    </subcellularLocation>
</comment>
<keyword evidence="4" id="KW-1003">Cell membrane</keyword>
<dbReference type="FunFam" id="3.40.50.300:FF:000016">
    <property type="entry name" value="Oligopeptide ABC transporter ATP-binding component"/>
    <property type="match status" value="1"/>
</dbReference>
<dbReference type="PANTHER" id="PTHR43297:SF2">
    <property type="entry name" value="DIPEPTIDE TRANSPORT ATP-BINDING PROTEIN DPPD"/>
    <property type="match status" value="1"/>
</dbReference>
<dbReference type="GO" id="GO:0055085">
    <property type="term" value="P:transmembrane transport"/>
    <property type="evidence" value="ECO:0007669"/>
    <property type="project" value="UniProtKB-ARBA"/>
</dbReference>
<evidence type="ECO:0000259" key="8">
    <source>
        <dbReference type="PROSITE" id="PS50893"/>
    </source>
</evidence>
<evidence type="ECO:0000256" key="4">
    <source>
        <dbReference type="ARBA" id="ARBA00022475"/>
    </source>
</evidence>
<accession>A0A0E8CDA1</accession>
<gene>
    <name evidence="9" type="primary">gsiA_14</name>
    <name evidence="9" type="ORF">NCTC10911_03756</name>
</gene>
<reference evidence="9 10" key="1">
    <citation type="submission" date="2018-06" db="EMBL/GenBank/DDBJ databases">
        <authorList>
            <consortium name="Pathogen Informatics"/>
            <person name="Doyle S."/>
        </authorList>
    </citation>
    <scope>NUCLEOTIDE SEQUENCE [LARGE SCALE GENOMIC DNA]</scope>
    <source>
        <strain evidence="9 10">NCTC10911</strain>
    </source>
</reference>
<dbReference type="Gene3D" id="3.40.50.300">
    <property type="entry name" value="P-loop containing nucleotide triphosphate hydrolases"/>
    <property type="match status" value="2"/>
</dbReference>
<proteinExistence type="inferred from homology"/>
<evidence type="ECO:0000256" key="3">
    <source>
        <dbReference type="ARBA" id="ARBA00022448"/>
    </source>
</evidence>
<dbReference type="GO" id="GO:0005886">
    <property type="term" value="C:plasma membrane"/>
    <property type="evidence" value="ECO:0007669"/>
    <property type="project" value="UniProtKB-SubCell"/>
</dbReference>
<dbReference type="PANTHER" id="PTHR43297">
    <property type="entry name" value="OLIGOPEPTIDE TRANSPORT ATP-BINDING PROTEIN APPD"/>
    <property type="match status" value="1"/>
</dbReference>
<evidence type="ECO:0000256" key="7">
    <source>
        <dbReference type="ARBA" id="ARBA00023136"/>
    </source>
</evidence>
<evidence type="ECO:0000313" key="10">
    <source>
        <dbReference type="Proteomes" id="UP000255014"/>
    </source>
</evidence>
<feature type="domain" description="ABC transporter" evidence="8">
    <location>
        <begin position="6"/>
        <end position="256"/>
    </location>
</feature>
<dbReference type="OMA" id="PYNALNP"/>
<keyword evidence="7" id="KW-0472">Membrane</keyword>
<dbReference type="GO" id="GO:0016887">
    <property type="term" value="F:ATP hydrolysis activity"/>
    <property type="evidence" value="ECO:0007669"/>
    <property type="project" value="InterPro"/>
</dbReference>
<dbReference type="InterPro" id="IPR017871">
    <property type="entry name" value="ABC_transporter-like_CS"/>
</dbReference>
<evidence type="ECO:0000256" key="2">
    <source>
        <dbReference type="ARBA" id="ARBA00005417"/>
    </source>
</evidence>
<dbReference type="PROSITE" id="PS00211">
    <property type="entry name" value="ABC_TRANSPORTER_1"/>
    <property type="match status" value="2"/>
</dbReference>
<evidence type="ECO:0000256" key="6">
    <source>
        <dbReference type="ARBA" id="ARBA00022840"/>
    </source>
</evidence>
<name>A0A0E8CDA1_BORPT</name>
<dbReference type="NCBIfam" id="NF007739">
    <property type="entry name" value="PRK10419.1"/>
    <property type="match status" value="2"/>
</dbReference>
<dbReference type="SMART" id="SM00382">
    <property type="entry name" value="AAA"/>
    <property type="match status" value="2"/>
</dbReference>
<dbReference type="PROSITE" id="PS50893">
    <property type="entry name" value="ABC_TRANSPORTER_2"/>
    <property type="match status" value="2"/>
</dbReference>
<protein>
    <submittedName>
        <fullName evidence="9">Glutathione import ATP-binding protein GsiA</fullName>
        <ecNumber evidence="9">3.6.3.-</ecNumber>
    </submittedName>
</protein>
<keyword evidence="3" id="KW-0813">Transport</keyword>
<dbReference type="InterPro" id="IPR027417">
    <property type="entry name" value="P-loop_NTPase"/>
</dbReference>
<dbReference type="SUPFAM" id="SSF52540">
    <property type="entry name" value="P-loop containing nucleoside triphosphate hydrolases"/>
    <property type="match status" value="2"/>
</dbReference>
<feature type="domain" description="ABC transporter" evidence="8">
    <location>
        <begin position="256"/>
        <end position="498"/>
    </location>
</feature>
<dbReference type="InterPro" id="IPR003439">
    <property type="entry name" value="ABC_transporter-like_ATP-bd"/>
</dbReference>
<dbReference type="GO" id="GO:0005524">
    <property type="term" value="F:ATP binding"/>
    <property type="evidence" value="ECO:0007669"/>
    <property type="project" value="UniProtKB-KW"/>
</dbReference>
<dbReference type="InterPro" id="IPR003593">
    <property type="entry name" value="AAA+_ATPase"/>
</dbReference>
<keyword evidence="9" id="KW-0378">Hydrolase</keyword>
<dbReference type="InterPro" id="IPR013563">
    <property type="entry name" value="Oligopep_ABC_C"/>
</dbReference>
<dbReference type="AlphaFoldDB" id="A0A0E8CDA1"/>
<evidence type="ECO:0000313" key="9">
    <source>
        <dbReference type="EMBL" id="SUV66694.1"/>
    </source>
</evidence>